<protein>
    <recommendedName>
        <fullName evidence="4">12 kDa heat shock protein</fullName>
    </recommendedName>
</protein>
<reference evidence="2" key="1">
    <citation type="journal article" date="2021" name="Open Biol.">
        <title>Shared evolutionary footprints suggest mitochondrial oxidative damage underlies multiple complex I losses in fungi.</title>
        <authorList>
            <person name="Schikora-Tamarit M.A."/>
            <person name="Marcet-Houben M."/>
            <person name="Nosek J."/>
            <person name="Gabaldon T."/>
        </authorList>
    </citation>
    <scope>NUCLEOTIDE SEQUENCE</scope>
    <source>
        <strain evidence="2">CBS6341</strain>
    </source>
</reference>
<evidence type="ECO:0000313" key="2">
    <source>
        <dbReference type="EMBL" id="KAH3676155.1"/>
    </source>
</evidence>
<dbReference type="Gene3D" id="6.10.280.100">
    <property type="match status" value="1"/>
</dbReference>
<dbReference type="EMBL" id="JAEUBF010000677">
    <property type="protein sequence ID" value="KAH3676155.1"/>
    <property type="molecule type" value="Genomic_DNA"/>
</dbReference>
<evidence type="ECO:0000256" key="1">
    <source>
        <dbReference type="SAM" id="MobiDB-lite"/>
    </source>
</evidence>
<sequence length="115" mass="12486">MSDTGRKNLSDKLQEGVTPESQKSTFDKAKESVTDSVDKVQGQLQPEENKSASQGVSDAIQKGHDDASSGKSFSESAQEYVDAAKKNLNEAAEYVSSSINKGKEDVQEYIDSHKK</sequence>
<organism evidence="2 3">
    <name type="scientific">Wickerhamomyces mucosus</name>
    <dbReference type="NCBI Taxonomy" id="1378264"/>
    <lineage>
        <taxon>Eukaryota</taxon>
        <taxon>Fungi</taxon>
        <taxon>Dikarya</taxon>
        <taxon>Ascomycota</taxon>
        <taxon>Saccharomycotina</taxon>
        <taxon>Saccharomycetes</taxon>
        <taxon>Phaffomycetales</taxon>
        <taxon>Wickerhamomycetaceae</taxon>
        <taxon>Wickerhamomyces</taxon>
    </lineage>
</organism>
<reference evidence="2" key="2">
    <citation type="submission" date="2021-01" db="EMBL/GenBank/DDBJ databases">
        <authorList>
            <person name="Schikora-Tamarit M.A."/>
        </authorList>
    </citation>
    <scope>NUCLEOTIDE SEQUENCE</scope>
    <source>
        <strain evidence="2">CBS6341</strain>
    </source>
</reference>
<feature type="region of interest" description="Disordered" evidence="1">
    <location>
        <begin position="1"/>
        <end position="77"/>
    </location>
</feature>
<proteinExistence type="predicted"/>
<evidence type="ECO:0000313" key="3">
    <source>
        <dbReference type="Proteomes" id="UP000769528"/>
    </source>
</evidence>
<name>A0A9P8PRC3_9ASCO</name>
<accession>A0A9P8PRC3</accession>
<dbReference type="Proteomes" id="UP000769528">
    <property type="component" value="Unassembled WGS sequence"/>
</dbReference>
<keyword evidence="3" id="KW-1185">Reference proteome</keyword>
<dbReference type="InterPro" id="IPR007250">
    <property type="entry name" value="HSP9_HSP12"/>
</dbReference>
<feature type="compositionally biased region" description="Basic and acidic residues" evidence="1">
    <location>
        <begin position="25"/>
        <end position="38"/>
    </location>
</feature>
<comment type="caution">
    <text evidence="2">The sequence shown here is derived from an EMBL/GenBank/DDBJ whole genome shotgun (WGS) entry which is preliminary data.</text>
</comment>
<dbReference type="OrthoDB" id="2348401at2759"/>
<feature type="compositionally biased region" description="Basic and acidic residues" evidence="1">
    <location>
        <begin position="1"/>
        <end position="14"/>
    </location>
</feature>
<evidence type="ECO:0008006" key="4">
    <source>
        <dbReference type="Google" id="ProtNLM"/>
    </source>
</evidence>
<dbReference type="Pfam" id="PF04119">
    <property type="entry name" value="HSP9_HSP12"/>
    <property type="match status" value="1"/>
</dbReference>
<dbReference type="PIRSF" id="PIRSF002590">
    <property type="entry name" value="HSP9/HSP12_fun"/>
    <property type="match status" value="1"/>
</dbReference>
<gene>
    <name evidence="2" type="ORF">WICMUC_002177</name>
</gene>
<feature type="compositionally biased region" description="Polar residues" evidence="1">
    <location>
        <begin position="42"/>
        <end position="56"/>
    </location>
</feature>
<dbReference type="AlphaFoldDB" id="A0A9P8PRC3"/>